<protein>
    <submittedName>
        <fullName evidence="1">Uncharacterized protein</fullName>
    </submittedName>
</protein>
<proteinExistence type="predicted"/>
<comment type="caution">
    <text evidence="1">The sequence shown here is derived from an EMBL/GenBank/DDBJ whole genome shotgun (WGS) entry which is preliminary data.</text>
</comment>
<dbReference type="EMBL" id="CM040458">
    <property type="protein sequence ID" value="MCI4378845.1"/>
    <property type="molecule type" value="Genomic_DNA"/>
</dbReference>
<evidence type="ECO:0000313" key="1">
    <source>
        <dbReference type="EMBL" id="MCI4378845.1"/>
    </source>
</evidence>
<evidence type="ECO:0000313" key="2">
    <source>
        <dbReference type="Proteomes" id="UP000829447"/>
    </source>
</evidence>
<organism evidence="1 2">
    <name type="scientific">Pangasianodon gigas</name>
    <name type="common">Mekong giant catfish</name>
    <name type="synonym">Pangasius gigas</name>
    <dbReference type="NCBI Taxonomy" id="30993"/>
    <lineage>
        <taxon>Eukaryota</taxon>
        <taxon>Metazoa</taxon>
        <taxon>Chordata</taxon>
        <taxon>Craniata</taxon>
        <taxon>Vertebrata</taxon>
        <taxon>Euteleostomi</taxon>
        <taxon>Actinopterygii</taxon>
        <taxon>Neopterygii</taxon>
        <taxon>Teleostei</taxon>
        <taxon>Ostariophysi</taxon>
        <taxon>Siluriformes</taxon>
        <taxon>Pangasiidae</taxon>
        <taxon>Pangasianodon</taxon>
    </lineage>
</organism>
<reference evidence="1 2" key="1">
    <citation type="journal article" date="2022" name="bioRxiv">
        <title>An ancient truncated duplication of the anti-Mullerian hormone receptor type 2 gene is a potential conserved master sex determinant in the Pangasiidae catfish family.</title>
        <authorList>
            <person name="Wen M."/>
            <person name="Pan Q."/>
            <person name="Jouanno E."/>
            <person name="Montfort J."/>
            <person name="Zahm M."/>
            <person name="Cabau C."/>
            <person name="Klopp C."/>
            <person name="Iampietro C."/>
            <person name="Roques C."/>
            <person name="Bouchez O."/>
            <person name="Castinel A."/>
            <person name="Donnadieu C."/>
            <person name="Parrinello H."/>
            <person name="Poncet C."/>
            <person name="Belmonte E."/>
            <person name="Gautier V."/>
            <person name="Avarre J.-C."/>
            <person name="Dugue R."/>
            <person name="Gustiano R."/>
            <person name="Ha T.T.T."/>
            <person name="Campet M."/>
            <person name="Sriphairoj K."/>
            <person name="Ribolli J."/>
            <person name="de Almeida F.L."/>
            <person name="Desvignes T."/>
            <person name="Postlethwait J.H."/>
            <person name="Bucao C.F."/>
            <person name="Robinson-Rechavi M."/>
            <person name="Bobe J."/>
            <person name="Herpin A."/>
            <person name="Guiguen Y."/>
        </authorList>
    </citation>
    <scope>NUCLEOTIDE SEQUENCE [LARGE SCALE GENOMIC DNA]</scope>
    <source>
        <strain evidence="1">YG-Dec2019</strain>
    </source>
</reference>
<accession>A0ACC5WJ19</accession>
<keyword evidence="2" id="KW-1185">Reference proteome</keyword>
<dbReference type="Proteomes" id="UP000829447">
    <property type="component" value="Linkage Group LG5"/>
</dbReference>
<gene>
    <name evidence="1" type="ORF">PGIGA_G00220920</name>
</gene>
<sequence>MLLSAGLKNPHCTLEILRLEGCSITGEGCAALASALKSNPSSHLRELNLKYNQLGAKEVKQLSDLLKDPHCKLETLLI</sequence>
<name>A0ACC5WJ19_PANGG</name>